<evidence type="ECO:0000313" key="5">
    <source>
        <dbReference type="Proteomes" id="UP000886520"/>
    </source>
</evidence>
<name>A0A9D4U2I3_ADICA</name>
<evidence type="ECO:0000259" key="2">
    <source>
        <dbReference type="Pfam" id="PF23571"/>
    </source>
</evidence>
<evidence type="ECO:0000256" key="1">
    <source>
        <dbReference type="ARBA" id="ARBA00008068"/>
    </source>
</evidence>
<reference evidence="4" key="1">
    <citation type="submission" date="2021-01" db="EMBL/GenBank/DDBJ databases">
        <title>Adiantum capillus-veneris genome.</title>
        <authorList>
            <person name="Fang Y."/>
            <person name="Liao Q."/>
        </authorList>
    </citation>
    <scope>NUCLEOTIDE SEQUENCE</scope>
    <source>
        <strain evidence="4">H3</strain>
        <tissue evidence="4">Leaf</tissue>
    </source>
</reference>
<dbReference type="AlphaFoldDB" id="A0A9D4U2I3"/>
<dbReference type="OrthoDB" id="10004661at2759"/>
<evidence type="ECO:0000259" key="3">
    <source>
        <dbReference type="Pfam" id="PF23572"/>
    </source>
</evidence>
<dbReference type="PANTHER" id="PTHR31901:SF48">
    <property type="entry name" value="INDOLE-3-ACETIC ACID-AMIDO SYNTHETASE GH3.10"/>
    <property type="match status" value="1"/>
</dbReference>
<accession>A0A9D4U2I3</accession>
<dbReference type="EMBL" id="JABFUD020000024">
    <property type="protein sequence ID" value="KAI5060230.1"/>
    <property type="molecule type" value="Genomic_DNA"/>
</dbReference>
<comment type="similarity">
    <text evidence="1">Belongs to the IAA-amido conjugating enzyme family.</text>
</comment>
<keyword evidence="5" id="KW-1185">Reference proteome</keyword>
<sequence>MPGIPSPSLSELTIAAFDDLTSNAAQVQESLLLSILQNNASCEYLRQFNVPSHLTNGHSQSMDISTTFRKLLPLVTHADIKPYLQRIANGERSSIITSTPLEALCLSSGTTEAKEKHLPYHKGLNEGTLEIARIAGAFRDRAYPISKDARILEFLFCGKFSTTRGGMKLGTATTHMIRSEVFKQRQSNNGLNSCSPHTVVLGSDCRQVMYCHLLCGLLYSASVEVASAPFAYTLVEALRTLESEWDSLCHDLLTGTLNCAKVTDATLRAAVGEILTPNPRLAGELFSKCRALACDGWRGVIETLWPHCKYVLSILTGAMEAYVDKLRHYAGERIPLVSADYAATEGWIGVNVEPRSSPPSSVSFTVLPSLAFFEFIPLRRSIQEQGPAGAASAAYEEGHPVGLTDVKVGQEYEIVMTTRWGLYRYRLGDVVRVTGFYNAAPQVSYVCRKNVLLSINIDKNTEKDLKAVVSTAAKRLAEVSGEAMQLVDYTSYADRRTAPGHYVIFWEVDVCKNQKTQNFVSKQQLQTWLGECATLMDRAFVEPGYVTSRKMNTIGALELCLVQRGTFAKLLDRFMSRGAAITQYKTPRCIVSPDALSILRESACTTLLSAATFQ</sequence>
<proteinExistence type="inferred from homology"/>
<dbReference type="Pfam" id="PF23572">
    <property type="entry name" value="GH3_C"/>
    <property type="match status" value="1"/>
</dbReference>
<dbReference type="InterPro" id="IPR055377">
    <property type="entry name" value="GH3_M"/>
</dbReference>
<dbReference type="InterPro" id="IPR004993">
    <property type="entry name" value="GH3"/>
</dbReference>
<dbReference type="InterPro" id="IPR055378">
    <property type="entry name" value="GH3_C"/>
</dbReference>
<dbReference type="Pfam" id="PF23571">
    <property type="entry name" value="GH3_M"/>
    <property type="match status" value="1"/>
</dbReference>
<dbReference type="Pfam" id="PF03321">
    <property type="entry name" value="GH3"/>
    <property type="match status" value="1"/>
</dbReference>
<gene>
    <name evidence="4" type="ORF">GOP47_0024650</name>
</gene>
<dbReference type="PANTHER" id="PTHR31901">
    <property type="entry name" value="GH3 DOMAIN-CONTAINING PROTEIN"/>
    <property type="match status" value="1"/>
</dbReference>
<protein>
    <submittedName>
        <fullName evidence="4">Uncharacterized protein</fullName>
    </submittedName>
</protein>
<dbReference type="GO" id="GO:0016881">
    <property type="term" value="F:acid-amino acid ligase activity"/>
    <property type="evidence" value="ECO:0007669"/>
    <property type="project" value="TreeGrafter"/>
</dbReference>
<comment type="caution">
    <text evidence="4">The sequence shown here is derived from an EMBL/GenBank/DDBJ whole genome shotgun (WGS) entry which is preliminary data.</text>
</comment>
<organism evidence="4 5">
    <name type="scientific">Adiantum capillus-veneris</name>
    <name type="common">Maidenhair fern</name>
    <dbReference type="NCBI Taxonomy" id="13818"/>
    <lineage>
        <taxon>Eukaryota</taxon>
        <taxon>Viridiplantae</taxon>
        <taxon>Streptophyta</taxon>
        <taxon>Embryophyta</taxon>
        <taxon>Tracheophyta</taxon>
        <taxon>Polypodiopsida</taxon>
        <taxon>Polypodiidae</taxon>
        <taxon>Polypodiales</taxon>
        <taxon>Pteridineae</taxon>
        <taxon>Pteridaceae</taxon>
        <taxon>Vittarioideae</taxon>
        <taxon>Adiantum</taxon>
    </lineage>
</organism>
<dbReference type="GO" id="GO:0005737">
    <property type="term" value="C:cytoplasm"/>
    <property type="evidence" value="ECO:0007669"/>
    <property type="project" value="TreeGrafter"/>
</dbReference>
<evidence type="ECO:0000313" key="4">
    <source>
        <dbReference type="EMBL" id="KAI5060230.1"/>
    </source>
</evidence>
<feature type="domain" description="GH3 C-terminal" evidence="3">
    <location>
        <begin position="464"/>
        <end position="592"/>
    </location>
</feature>
<feature type="domain" description="GH3 middle" evidence="2">
    <location>
        <begin position="364"/>
        <end position="448"/>
    </location>
</feature>
<dbReference type="Proteomes" id="UP000886520">
    <property type="component" value="Chromosome 24"/>
</dbReference>